<dbReference type="InterPro" id="IPR045794">
    <property type="entry name" value="Trypco1"/>
</dbReference>
<dbReference type="Pfam" id="PF19493">
    <property type="entry name" value="Trypco1"/>
    <property type="match status" value="1"/>
</dbReference>
<dbReference type="AlphaFoldDB" id="A0A918FAR2"/>
<evidence type="ECO:0000313" key="3">
    <source>
        <dbReference type="Proteomes" id="UP000658320"/>
    </source>
</evidence>
<accession>A0A918FAR2</accession>
<dbReference type="RefSeq" id="WP_189937602.1">
    <property type="nucleotide sequence ID" value="NZ_BMSX01000007.1"/>
</dbReference>
<comment type="caution">
    <text evidence="2">The sequence shown here is derived from an EMBL/GenBank/DDBJ whole genome shotgun (WGS) entry which is preliminary data.</text>
</comment>
<feature type="domain" description="Trypsin-co-occurring" evidence="1">
    <location>
        <begin position="9"/>
        <end position="106"/>
    </location>
</feature>
<reference evidence="2" key="2">
    <citation type="submission" date="2020-09" db="EMBL/GenBank/DDBJ databases">
        <authorList>
            <person name="Sun Q."/>
            <person name="Ohkuma M."/>
        </authorList>
    </citation>
    <scope>NUCLEOTIDE SEQUENCE</scope>
    <source>
        <strain evidence="2">JCM 4346</strain>
    </source>
</reference>
<keyword evidence="3" id="KW-1185">Reference proteome</keyword>
<sequence>MRAQLLEFTVGDGDDVVTFEVDPAELPDDLVLASGDGSPVVGRARDTLEQALGQLRPSLQRVAELVRTLAPDEATLEFGLKMGGETGVIVAKGTAEANFRLALTWKTN</sequence>
<gene>
    <name evidence="2" type="ORF">GCM10010251_36660</name>
</gene>
<reference evidence="2" key="1">
    <citation type="journal article" date="2014" name="Int. J. Syst. Evol. Microbiol.">
        <title>Complete genome sequence of Corynebacterium casei LMG S-19264T (=DSM 44701T), isolated from a smear-ripened cheese.</title>
        <authorList>
            <consortium name="US DOE Joint Genome Institute (JGI-PGF)"/>
            <person name="Walter F."/>
            <person name="Albersmeier A."/>
            <person name="Kalinowski J."/>
            <person name="Ruckert C."/>
        </authorList>
    </citation>
    <scope>NUCLEOTIDE SEQUENCE</scope>
    <source>
        <strain evidence="2">JCM 4346</strain>
    </source>
</reference>
<evidence type="ECO:0000259" key="1">
    <source>
        <dbReference type="Pfam" id="PF19493"/>
    </source>
</evidence>
<protein>
    <recommendedName>
        <fullName evidence="1">Trypsin-co-occurring domain-containing protein</fullName>
    </recommendedName>
</protein>
<organism evidence="2 3">
    <name type="scientific">Streptomyces aurantiogriseus</name>
    <dbReference type="NCBI Taxonomy" id="66870"/>
    <lineage>
        <taxon>Bacteria</taxon>
        <taxon>Bacillati</taxon>
        <taxon>Actinomycetota</taxon>
        <taxon>Actinomycetes</taxon>
        <taxon>Kitasatosporales</taxon>
        <taxon>Streptomycetaceae</taxon>
        <taxon>Streptomyces</taxon>
    </lineage>
</organism>
<dbReference type="Proteomes" id="UP000658320">
    <property type="component" value="Unassembled WGS sequence"/>
</dbReference>
<dbReference type="NCBIfam" id="NF041216">
    <property type="entry name" value="CU044_2847_fam"/>
    <property type="match status" value="1"/>
</dbReference>
<evidence type="ECO:0000313" key="2">
    <source>
        <dbReference type="EMBL" id="GGR17192.1"/>
    </source>
</evidence>
<name>A0A918FAR2_9ACTN</name>
<proteinExistence type="predicted"/>
<dbReference type="EMBL" id="BMSX01000007">
    <property type="protein sequence ID" value="GGR17192.1"/>
    <property type="molecule type" value="Genomic_DNA"/>
</dbReference>